<evidence type="ECO:0000313" key="2">
    <source>
        <dbReference type="Proteomes" id="UP001370490"/>
    </source>
</evidence>
<organism evidence="1 2">
    <name type="scientific">Dillenia turbinata</name>
    <dbReference type="NCBI Taxonomy" id="194707"/>
    <lineage>
        <taxon>Eukaryota</taxon>
        <taxon>Viridiplantae</taxon>
        <taxon>Streptophyta</taxon>
        <taxon>Embryophyta</taxon>
        <taxon>Tracheophyta</taxon>
        <taxon>Spermatophyta</taxon>
        <taxon>Magnoliopsida</taxon>
        <taxon>eudicotyledons</taxon>
        <taxon>Gunneridae</taxon>
        <taxon>Pentapetalae</taxon>
        <taxon>Dilleniales</taxon>
        <taxon>Dilleniaceae</taxon>
        <taxon>Dillenia</taxon>
    </lineage>
</organism>
<proteinExistence type="predicted"/>
<dbReference type="AlphaFoldDB" id="A0AAN8Z9F0"/>
<protein>
    <submittedName>
        <fullName evidence="1">Uncharacterized protein</fullName>
    </submittedName>
</protein>
<dbReference type="EMBL" id="JBAMMX010000012">
    <property type="protein sequence ID" value="KAK6929597.1"/>
    <property type="molecule type" value="Genomic_DNA"/>
</dbReference>
<evidence type="ECO:0000313" key="1">
    <source>
        <dbReference type="EMBL" id="KAK6929597.1"/>
    </source>
</evidence>
<keyword evidence="2" id="KW-1185">Reference proteome</keyword>
<name>A0AAN8Z9F0_9MAGN</name>
<gene>
    <name evidence="1" type="ORF">RJ641_003691</name>
</gene>
<reference evidence="1 2" key="1">
    <citation type="submission" date="2023-12" db="EMBL/GenBank/DDBJ databases">
        <title>A high-quality genome assembly for Dillenia turbinata (Dilleniales).</title>
        <authorList>
            <person name="Chanderbali A."/>
        </authorList>
    </citation>
    <scope>NUCLEOTIDE SEQUENCE [LARGE SCALE GENOMIC DNA]</scope>
    <source>
        <strain evidence="1">LSX21</strain>
        <tissue evidence="1">Leaf</tissue>
    </source>
</reference>
<comment type="caution">
    <text evidence="1">The sequence shown here is derived from an EMBL/GenBank/DDBJ whole genome shotgun (WGS) entry which is preliminary data.</text>
</comment>
<accession>A0AAN8Z9F0</accession>
<dbReference type="Proteomes" id="UP001370490">
    <property type="component" value="Unassembled WGS sequence"/>
</dbReference>
<sequence>MSRRLEELSCNRASPACISFPSSESLLIQSSKMIWSSGYVRSTALLPETTSKTTIPKLKTSDFAVAKLLFWKLSGVFCRGFGLACSHKPRAVHHHAYTILSALQDSGAGD</sequence>